<dbReference type="Pfam" id="PF24733">
    <property type="entry name" value="DUF7684"/>
    <property type="match status" value="1"/>
</dbReference>
<evidence type="ECO:0000313" key="3">
    <source>
        <dbReference type="Proteomes" id="UP000248168"/>
    </source>
</evidence>
<dbReference type="Proteomes" id="UP000248168">
    <property type="component" value="Unassembled WGS sequence"/>
</dbReference>
<dbReference type="EMBL" id="OUNR01000001">
    <property type="protein sequence ID" value="SPP63832.1"/>
    <property type="molecule type" value="Genomic_DNA"/>
</dbReference>
<sequence>MTTWHESEPMEEVFWFSKNIAFHPTVKLGRTVLVHISSRNKHDELLKAYADA</sequence>
<proteinExistence type="predicted"/>
<protein>
    <recommendedName>
        <fullName evidence="1">DUF7684 domain-containing protein</fullName>
    </recommendedName>
</protein>
<dbReference type="AlphaFoldDB" id="A0A330L4J0"/>
<organism evidence="2 3">
    <name type="scientific">Nitrospira lenta</name>
    <dbReference type="NCBI Taxonomy" id="1436998"/>
    <lineage>
        <taxon>Bacteria</taxon>
        <taxon>Pseudomonadati</taxon>
        <taxon>Nitrospirota</taxon>
        <taxon>Nitrospiria</taxon>
        <taxon>Nitrospirales</taxon>
        <taxon>Nitrospiraceae</taxon>
        <taxon>Nitrospira</taxon>
    </lineage>
</organism>
<name>A0A330L4J0_9BACT</name>
<keyword evidence="3" id="KW-1185">Reference proteome</keyword>
<dbReference type="InterPro" id="IPR056101">
    <property type="entry name" value="DUF7684"/>
</dbReference>
<evidence type="ECO:0000313" key="2">
    <source>
        <dbReference type="EMBL" id="SPP63832.1"/>
    </source>
</evidence>
<gene>
    <name evidence="2" type="ORF">NITLEN_10918</name>
</gene>
<feature type="domain" description="DUF7684" evidence="1">
    <location>
        <begin position="1"/>
        <end position="52"/>
    </location>
</feature>
<reference evidence="3" key="1">
    <citation type="submission" date="2018-04" db="EMBL/GenBank/DDBJ databases">
        <authorList>
            <person name="Lucker S."/>
            <person name="Sakoula D."/>
        </authorList>
    </citation>
    <scope>NUCLEOTIDE SEQUENCE [LARGE SCALE GENOMIC DNA]</scope>
</reference>
<evidence type="ECO:0000259" key="1">
    <source>
        <dbReference type="Pfam" id="PF24733"/>
    </source>
</evidence>
<accession>A0A330L4J0</accession>
<dbReference type="InParanoid" id="A0A330L4J0"/>